<gene>
    <name evidence="1" type="ORF">ACFQDM_14965</name>
</gene>
<accession>A0ABW1SCH9</accession>
<reference evidence="2" key="1">
    <citation type="journal article" date="2019" name="Int. J. Syst. Evol. Microbiol.">
        <title>The Global Catalogue of Microorganisms (GCM) 10K type strain sequencing project: providing services to taxonomists for standard genome sequencing and annotation.</title>
        <authorList>
            <consortium name="The Broad Institute Genomics Platform"/>
            <consortium name="The Broad Institute Genome Sequencing Center for Infectious Disease"/>
            <person name="Wu L."/>
            <person name="Ma J."/>
        </authorList>
    </citation>
    <scope>NUCLEOTIDE SEQUENCE [LARGE SCALE GENOMIC DNA]</scope>
    <source>
        <strain evidence="2">CGMCC-1.15741</strain>
    </source>
</reference>
<protein>
    <recommendedName>
        <fullName evidence="3">AraC family transcriptional regulator</fullName>
    </recommendedName>
</protein>
<dbReference type="EMBL" id="JBHSSW010000028">
    <property type="protein sequence ID" value="MFC6199385.1"/>
    <property type="molecule type" value="Genomic_DNA"/>
</dbReference>
<evidence type="ECO:0000313" key="1">
    <source>
        <dbReference type="EMBL" id="MFC6199385.1"/>
    </source>
</evidence>
<organism evidence="1 2">
    <name type="scientific">Ponticaulis profundi</name>
    <dbReference type="NCBI Taxonomy" id="2665222"/>
    <lineage>
        <taxon>Bacteria</taxon>
        <taxon>Pseudomonadati</taxon>
        <taxon>Pseudomonadota</taxon>
        <taxon>Alphaproteobacteria</taxon>
        <taxon>Hyphomonadales</taxon>
        <taxon>Hyphomonadaceae</taxon>
        <taxon>Ponticaulis</taxon>
    </lineage>
</organism>
<dbReference type="Proteomes" id="UP001596303">
    <property type="component" value="Unassembled WGS sequence"/>
</dbReference>
<comment type="caution">
    <text evidence="1">The sequence shown here is derived from an EMBL/GenBank/DDBJ whole genome shotgun (WGS) entry which is preliminary data.</text>
</comment>
<sequence length="171" mass="18499">MGSENIFFSGYVSALVSAMPECSESVATWHRDPVGGNASIQFDVGSWLNELSAELRPSTFAHILDGDHDSVSSCVRITFRGWGNILPILASRGVDGFGVVFSSAMSDEGVEVDDLQISSLAIPSVDVDQSVAQQSDPLAAALSEVVRLRKWLLQNSDELSRWRALAMQQPN</sequence>
<keyword evidence="2" id="KW-1185">Reference proteome</keyword>
<dbReference type="RefSeq" id="WP_377380396.1">
    <property type="nucleotide sequence ID" value="NZ_JBHSSW010000028.1"/>
</dbReference>
<evidence type="ECO:0000313" key="2">
    <source>
        <dbReference type="Proteomes" id="UP001596303"/>
    </source>
</evidence>
<evidence type="ECO:0008006" key="3">
    <source>
        <dbReference type="Google" id="ProtNLM"/>
    </source>
</evidence>
<proteinExistence type="predicted"/>
<name>A0ABW1SCH9_9PROT</name>